<evidence type="ECO:0000313" key="4">
    <source>
        <dbReference type="Proteomes" id="UP000076761"/>
    </source>
</evidence>
<feature type="compositionally biased region" description="Low complexity" evidence="2">
    <location>
        <begin position="56"/>
        <end position="66"/>
    </location>
</feature>
<evidence type="ECO:0000256" key="2">
    <source>
        <dbReference type="SAM" id="MobiDB-lite"/>
    </source>
</evidence>
<sequence>MDYPAPDFLTPSSATMSSSSPRSRPPLPGGPRLRKPPSKASLIQTDSPSDSYWTHSPSPSATEPSSALLPIYEARAAPFVHSATSTADKSVQVPPPSARKVQVTPLPFPAPVSFDIPPVAFKGLPLEAARWTFSSDQLQQIVSRAIKQTAQESHLRLLSLETLDAEMPKQREQSESTRFSAQAQYKFLAHRRNMLVQSLHSHAHMQDDSDSESTKTLKTLVSQLSSLVGTLDEHAITILRSTTHEHQMSCLQEIHQSSALAVALRKLNASYKKRTEELRAARKRVEELEAELEEAWRCAEGIAEEADDDEETNFTTHSVFEAEAIENTMNSVAMAQVMGVIGTGHVTKAKLTTSPTQEKTLDDMTSKASKRLSKASIASTATSASRLARVRSARKRSVQVSKASLRLPKNVVDDIVTTPSDDELRRQRSRSRSRSRAGSRNQVPWAVDAEEMPPVPRLRVDSVQSAAKGASFLELDNGSRNTLAPGQRTSTIEVGDMLSGRVGARDFDEGDTFGIHNHPFSAPHVQSEFPPAYSSDQDSPIDNGMFDASPAYKRGRPLSHEDRGMASAPVPGPSRVFSMQGPSPADRRERDSIDSSIRESIPSPTPREDRRNGLLKRGASTPQLKKTITEYFRISRPKRHTWGNRSRDASGSSSLDLT</sequence>
<name>A0A165SM93_9AGAM</name>
<keyword evidence="4" id="KW-1185">Reference proteome</keyword>
<protein>
    <submittedName>
        <fullName evidence="3">Uncharacterized protein</fullName>
    </submittedName>
</protein>
<evidence type="ECO:0000256" key="1">
    <source>
        <dbReference type="SAM" id="Coils"/>
    </source>
</evidence>
<proteinExistence type="predicted"/>
<gene>
    <name evidence="3" type="ORF">NEOLEDRAFT_1241829</name>
</gene>
<accession>A0A165SM93</accession>
<dbReference type="AlphaFoldDB" id="A0A165SM93"/>
<reference evidence="3 4" key="1">
    <citation type="journal article" date="2016" name="Mol. Biol. Evol.">
        <title>Comparative Genomics of Early-Diverging Mushroom-Forming Fungi Provides Insights into the Origins of Lignocellulose Decay Capabilities.</title>
        <authorList>
            <person name="Nagy L.G."/>
            <person name="Riley R."/>
            <person name="Tritt A."/>
            <person name="Adam C."/>
            <person name="Daum C."/>
            <person name="Floudas D."/>
            <person name="Sun H."/>
            <person name="Yadav J.S."/>
            <person name="Pangilinan J."/>
            <person name="Larsson K.H."/>
            <person name="Matsuura K."/>
            <person name="Barry K."/>
            <person name="Labutti K."/>
            <person name="Kuo R."/>
            <person name="Ohm R.A."/>
            <person name="Bhattacharya S.S."/>
            <person name="Shirouzu T."/>
            <person name="Yoshinaga Y."/>
            <person name="Martin F.M."/>
            <person name="Grigoriev I.V."/>
            <person name="Hibbett D.S."/>
        </authorList>
    </citation>
    <scope>NUCLEOTIDE SEQUENCE [LARGE SCALE GENOMIC DNA]</scope>
    <source>
        <strain evidence="3 4">HHB14362 ss-1</strain>
    </source>
</reference>
<organism evidence="3 4">
    <name type="scientific">Neolentinus lepideus HHB14362 ss-1</name>
    <dbReference type="NCBI Taxonomy" id="1314782"/>
    <lineage>
        <taxon>Eukaryota</taxon>
        <taxon>Fungi</taxon>
        <taxon>Dikarya</taxon>
        <taxon>Basidiomycota</taxon>
        <taxon>Agaricomycotina</taxon>
        <taxon>Agaricomycetes</taxon>
        <taxon>Gloeophyllales</taxon>
        <taxon>Gloeophyllaceae</taxon>
        <taxon>Neolentinus</taxon>
    </lineage>
</organism>
<dbReference type="InParanoid" id="A0A165SM93"/>
<feature type="region of interest" description="Disordered" evidence="2">
    <location>
        <begin position="352"/>
        <end position="378"/>
    </location>
</feature>
<dbReference type="Proteomes" id="UP000076761">
    <property type="component" value="Unassembled WGS sequence"/>
</dbReference>
<evidence type="ECO:0000313" key="3">
    <source>
        <dbReference type="EMBL" id="KZT25376.1"/>
    </source>
</evidence>
<feature type="compositionally biased region" description="Polar residues" evidence="2">
    <location>
        <begin position="41"/>
        <end position="55"/>
    </location>
</feature>
<feature type="compositionally biased region" description="Polar residues" evidence="2">
    <location>
        <begin position="649"/>
        <end position="658"/>
    </location>
</feature>
<dbReference type="OrthoDB" id="3271284at2759"/>
<keyword evidence="1" id="KW-0175">Coiled coil</keyword>
<feature type="region of interest" description="Disordered" evidence="2">
    <location>
        <begin position="418"/>
        <end position="444"/>
    </location>
</feature>
<feature type="compositionally biased region" description="Basic residues" evidence="2">
    <location>
        <begin position="427"/>
        <end position="437"/>
    </location>
</feature>
<dbReference type="EMBL" id="KV425572">
    <property type="protein sequence ID" value="KZT25376.1"/>
    <property type="molecule type" value="Genomic_DNA"/>
</dbReference>
<feature type="compositionally biased region" description="Basic and acidic residues" evidence="2">
    <location>
        <begin position="585"/>
        <end position="597"/>
    </location>
</feature>
<feature type="coiled-coil region" evidence="1">
    <location>
        <begin position="264"/>
        <end position="298"/>
    </location>
</feature>
<feature type="region of interest" description="Disordered" evidence="2">
    <location>
        <begin position="1"/>
        <end position="66"/>
    </location>
</feature>
<feature type="region of interest" description="Disordered" evidence="2">
    <location>
        <begin position="527"/>
        <end position="658"/>
    </location>
</feature>
<dbReference type="STRING" id="1314782.A0A165SM93"/>